<protein>
    <submittedName>
        <fullName evidence="3">Putative PepSY-like beta-lactamase-inhibitor</fullName>
    </submittedName>
</protein>
<dbReference type="InterPro" id="IPR021533">
    <property type="entry name" value="PepSY-like"/>
</dbReference>
<feature type="domain" description="Putative beta-lactamase-inhibitor-like PepSY-like" evidence="2">
    <location>
        <begin position="63"/>
        <end position="137"/>
    </location>
</feature>
<accession>A0A2P8CZP5</accession>
<dbReference type="Gene3D" id="3.10.450.360">
    <property type="match status" value="1"/>
</dbReference>
<sequence length="140" mass="15558">MKRQIVMILAAMAFTQANAQQKKETPVTPGNEAKAAFNQKFPGATKARWEKEGADLEVNFEMNGHEMSAVFSPKGQWQETETEIPVKALPANASRYLQEHFAGQKVSEAARIEKADGSVRYEAEVGKKDILFDASGKWLK</sequence>
<dbReference type="RefSeq" id="WP_106524291.1">
    <property type="nucleotide sequence ID" value="NZ_PYGD01000008.1"/>
</dbReference>
<evidence type="ECO:0000259" key="2">
    <source>
        <dbReference type="Pfam" id="PF11396"/>
    </source>
</evidence>
<dbReference type="Pfam" id="PF11396">
    <property type="entry name" value="PepSY_like"/>
    <property type="match status" value="1"/>
</dbReference>
<feature type="chain" id="PRO_5015162783" evidence="1">
    <location>
        <begin position="20"/>
        <end position="140"/>
    </location>
</feature>
<evidence type="ECO:0000313" key="3">
    <source>
        <dbReference type="EMBL" id="PSK90417.1"/>
    </source>
</evidence>
<comment type="caution">
    <text evidence="3">The sequence shown here is derived from an EMBL/GenBank/DDBJ whole genome shotgun (WGS) entry which is preliminary data.</text>
</comment>
<evidence type="ECO:0000313" key="4">
    <source>
        <dbReference type="Proteomes" id="UP000240572"/>
    </source>
</evidence>
<dbReference type="EMBL" id="PYGD01000008">
    <property type="protein sequence ID" value="PSK90417.1"/>
    <property type="molecule type" value="Genomic_DNA"/>
</dbReference>
<dbReference type="AlphaFoldDB" id="A0A2P8CZP5"/>
<keyword evidence="1" id="KW-0732">Signal</keyword>
<dbReference type="Proteomes" id="UP000240572">
    <property type="component" value="Unassembled WGS sequence"/>
</dbReference>
<reference evidence="3 4" key="1">
    <citation type="submission" date="2018-03" db="EMBL/GenBank/DDBJ databases">
        <title>Genomic Encyclopedia of Type Strains, Phase III (KMG-III): the genomes of soil and plant-associated and newly described type strains.</title>
        <authorList>
            <person name="Whitman W."/>
        </authorList>
    </citation>
    <scope>NUCLEOTIDE SEQUENCE [LARGE SCALE GENOMIC DNA]</scope>
    <source>
        <strain evidence="3 4">CGMCC 1.12700</strain>
    </source>
</reference>
<evidence type="ECO:0000256" key="1">
    <source>
        <dbReference type="SAM" id="SignalP"/>
    </source>
</evidence>
<feature type="signal peptide" evidence="1">
    <location>
        <begin position="1"/>
        <end position="19"/>
    </location>
</feature>
<gene>
    <name evidence="3" type="ORF">B0I18_108147</name>
</gene>
<dbReference type="SUPFAM" id="SSF160574">
    <property type="entry name" value="BT0923-like"/>
    <property type="match status" value="1"/>
</dbReference>
<organism evidence="3 4">
    <name type="scientific">Taibaiella chishuiensis</name>
    <dbReference type="NCBI Taxonomy" id="1434707"/>
    <lineage>
        <taxon>Bacteria</taxon>
        <taxon>Pseudomonadati</taxon>
        <taxon>Bacteroidota</taxon>
        <taxon>Chitinophagia</taxon>
        <taxon>Chitinophagales</taxon>
        <taxon>Chitinophagaceae</taxon>
        <taxon>Taibaiella</taxon>
    </lineage>
</organism>
<proteinExistence type="predicted"/>
<keyword evidence="4" id="KW-1185">Reference proteome</keyword>
<dbReference type="OrthoDB" id="1121502at2"/>
<name>A0A2P8CZP5_9BACT</name>